<dbReference type="PANTHER" id="PTHR37560">
    <property type="entry name" value="UPF0210 PROTEIN SPR0218"/>
    <property type="match status" value="1"/>
</dbReference>
<protein>
    <recommendedName>
        <fullName evidence="3">DUF711 domain-containing protein</fullName>
    </recommendedName>
</protein>
<organism evidence="2">
    <name type="scientific">Chlorella variabilis</name>
    <name type="common">Green alga</name>
    <dbReference type="NCBI Taxonomy" id="554065"/>
    <lineage>
        <taxon>Eukaryota</taxon>
        <taxon>Viridiplantae</taxon>
        <taxon>Chlorophyta</taxon>
        <taxon>core chlorophytes</taxon>
        <taxon>Trebouxiophyceae</taxon>
        <taxon>Chlorellales</taxon>
        <taxon>Chlorellaceae</taxon>
        <taxon>Chlorella clade</taxon>
        <taxon>Chlorella</taxon>
    </lineage>
</organism>
<accession>E1Z9U5</accession>
<sequence length="407" mass="42073">MAAGAKGFRIRTVSYFVSSPQDKAGWNAEIAKAAVFLKRAQVLFESHGYEVQTVRIVTHALSAAQTGEEAAETAAMLERLCLTCGISFLSLGCTSDESLLEQGCFSKIAACTRYTSCSFSWQPGMGQRQAQQLAAAIHGLAEQTAGAGNFRFGVGFNCHPGIPFFPVAASAADVSGFAIGTENSGLLFRAFQQAVADSASTTAACSVLAAAQRQLQAVMTAALQPVQELAEQLAAAHGQPYLGIDASIAPALEPPSIPAAYELLGLGRFGGSGTLAISERITAALKSLPIKLCGYSGLMLPVCEDSGLAQAADERLISVGSLLHYSAVCGCGLDTVPVPGATQGQPAQERQALLGATAALLLDVSALAFRLDKPLSVRLLPVPGASAGQQTAFDSPYLLNCATLALD</sequence>
<evidence type="ECO:0000313" key="1">
    <source>
        <dbReference type="EMBL" id="EFN57834.1"/>
    </source>
</evidence>
<evidence type="ECO:0008006" key="3">
    <source>
        <dbReference type="Google" id="ProtNLM"/>
    </source>
</evidence>
<evidence type="ECO:0000313" key="2">
    <source>
        <dbReference type="Proteomes" id="UP000008141"/>
    </source>
</evidence>
<dbReference type="InterPro" id="IPR007841">
    <property type="entry name" value="UPF0210"/>
</dbReference>
<dbReference type="AlphaFoldDB" id="E1Z9U5"/>
<dbReference type="OrthoDB" id="10263808at2759"/>
<dbReference type="Proteomes" id="UP000008141">
    <property type="component" value="Unassembled WGS sequence"/>
</dbReference>
<dbReference type="eggNOG" id="ENOG502RZPI">
    <property type="taxonomic scope" value="Eukaryota"/>
</dbReference>
<dbReference type="InParanoid" id="E1Z9U5"/>
<name>E1Z9U5_CHLVA</name>
<dbReference type="GeneID" id="17357000"/>
<dbReference type="KEGG" id="cvr:CHLNCDRAFT_143265"/>
<keyword evidence="2" id="KW-1185">Reference proteome</keyword>
<dbReference type="RefSeq" id="XP_005849936.1">
    <property type="nucleotide sequence ID" value="XM_005849874.1"/>
</dbReference>
<reference evidence="1 2" key="1">
    <citation type="journal article" date="2010" name="Plant Cell">
        <title>The Chlorella variabilis NC64A genome reveals adaptation to photosymbiosis, coevolution with viruses, and cryptic sex.</title>
        <authorList>
            <person name="Blanc G."/>
            <person name="Duncan G."/>
            <person name="Agarkova I."/>
            <person name="Borodovsky M."/>
            <person name="Gurnon J."/>
            <person name="Kuo A."/>
            <person name="Lindquist E."/>
            <person name="Lucas S."/>
            <person name="Pangilinan J."/>
            <person name="Polle J."/>
            <person name="Salamov A."/>
            <person name="Terry A."/>
            <person name="Yamada T."/>
            <person name="Dunigan D.D."/>
            <person name="Grigoriev I.V."/>
            <person name="Claverie J.M."/>
            <person name="Van Etten J.L."/>
        </authorList>
    </citation>
    <scope>NUCLEOTIDE SEQUENCE [LARGE SCALE GENOMIC DNA]</scope>
    <source>
        <strain evidence="1 2">NC64A</strain>
    </source>
</reference>
<gene>
    <name evidence="1" type="ORF">CHLNCDRAFT_143265</name>
</gene>
<dbReference type="Gene3D" id="3.20.70.20">
    <property type="match status" value="1"/>
</dbReference>
<dbReference type="EMBL" id="GL433839">
    <property type="protein sequence ID" value="EFN57834.1"/>
    <property type="molecule type" value="Genomic_DNA"/>
</dbReference>
<proteinExistence type="predicted"/>
<dbReference type="PANTHER" id="PTHR37560:SF2">
    <property type="entry name" value="DUF711 DOMAIN-CONTAINING PROTEIN"/>
    <property type="match status" value="1"/>
</dbReference>
<dbReference type="SUPFAM" id="SSF51998">
    <property type="entry name" value="PFL-like glycyl radical enzymes"/>
    <property type="match status" value="1"/>
</dbReference>
<dbReference type="Pfam" id="PF05167">
    <property type="entry name" value="DUF711"/>
    <property type="match status" value="1"/>
</dbReference>